<evidence type="ECO:0000259" key="3">
    <source>
        <dbReference type="Pfam" id="PF00535"/>
    </source>
</evidence>
<keyword evidence="5" id="KW-1185">Reference proteome</keyword>
<keyword evidence="2 4" id="KW-0808">Transferase</keyword>
<dbReference type="InterPro" id="IPR029044">
    <property type="entry name" value="Nucleotide-diphossugar_trans"/>
</dbReference>
<dbReference type="KEGG" id="bde:BDP_1843"/>
<dbReference type="eggNOG" id="COG1216">
    <property type="taxonomic scope" value="Bacteria"/>
</dbReference>
<dbReference type="STRING" id="401473.BDP_1843"/>
<dbReference type="InterPro" id="IPR001173">
    <property type="entry name" value="Glyco_trans_2-like"/>
</dbReference>
<organism evidence="4 5">
    <name type="scientific">Bifidobacterium dentium (strain ATCC 27534 / DSM 20436 / JCM 1195 / Bd1)</name>
    <dbReference type="NCBI Taxonomy" id="401473"/>
    <lineage>
        <taxon>Bacteria</taxon>
        <taxon>Bacillati</taxon>
        <taxon>Actinomycetota</taxon>
        <taxon>Actinomycetes</taxon>
        <taxon>Bifidobacteriales</taxon>
        <taxon>Bifidobacteriaceae</taxon>
        <taxon>Bifidobacterium</taxon>
    </lineage>
</organism>
<dbReference type="AlphaFoldDB" id="D2Q661"/>
<dbReference type="EC" id="2.4.1.212" evidence="4"/>
<reference evidence="4 5" key="1">
    <citation type="journal article" date="2009" name="PLoS Genet.">
        <title>The Bifidobacterium dentium Bd1 genome sequence reflects its genetic adaptation to the human oral cavity.</title>
        <authorList>
            <person name="Ventura M."/>
            <person name="Turroni F."/>
            <person name="Zomer A."/>
            <person name="Foroni E."/>
            <person name="Giubellini V."/>
            <person name="Bottacini F."/>
            <person name="Canchaya C."/>
            <person name="Claesson M.J."/>
            <person name="He F."/>
            <person name="Mantzourani M."/>
            <person name="Mulas L."/>
            <person name="Ferrarini A."/>
            <person name="Gao B."/>
            <person name="Delledonne M."/>
            <person name="Henrissat B."/>
            <person name="Coutinho P."/>
            <person name="Oggioni M."/>
            <person name="Gupta R.S."/>
            <person name="Zhang Z."/>
            <person name="Beighton D."/>
            <person name="Fitzgerald G.F."/>
            <person name="O'Toole P.W."/>
            <person name="van Sinderen D."/>
        </authorList>
    </citation>
    <scope>NUCLEOTIDE SEQUENCE [LARGE SCALE GENOMIC DNA]</scope>
    <source>
        <strain evidence="5">ATCC 27534 / DSM 20436 / JCM 1195 / Bd1</strain>
    </source>
</reference>
<evidence type="ECO:0000256" key="1">
    <source>
        <dbReference type="ARBA" id="ARBA00022676"/>
    </source>
</evidence>
<dbReference type="GO" id="GO:0050501">
    <property type="term" value="F:hyaluronan synthase activity"/>
    <property type="evidence" value="ECO:0007669"/>
    <property type="project" value="UniProtKB-EC"/>
</dbReference>
<dbReference type="Gene3D" id="3.90.550.10">
    <property type="entry name" value="Spore Coat Polysaccharide Biosynthesis Protein SpsA, Chain A"/>
    <property type="match status" value="1"/>
</dbReference>
<dbReference type="HOGENOM" id="CLU_025996_25_1_11"/>
<dbReference type="Pfam" id="PF00535">
    <property type="entry name" value="Glycos_transf_2"/>
    <property type="match status" value="1"/>
</dbReference>
<evidence type="ECO:0000313" key="5">
    <source>
        <dbReference type="Proteomes" id="UP000008693"/>
    </source>
</evidence>
<evidence type="ECO:0000256" key="2">
    <source>
        <dbReference type="ARBA" id="ARBA00022679"/>
    </source>
</evidence>
<dbReference type="PANTHER" id="PTHR22916">
    <property type="entry name" value="GLYCOSYLTRANSFERASE"/>
    <property type="match status" value="1"/>
</dbReference>
<dbReference type="Proteomes" id="UP000008693">
    <property type="component" value="Chromosome"/>
</dbReference>
<protein>
    <submittedName>
        <fullName evidence="4">Glycosyl transferase family 2</fullName>
        <ecNumber evidence="4">2.4.1.212</ecNumber>
    </submittedName>
</protein>
<dbReference type="CAZy" id="GT2">
    <property type="family name" value="Glycosyltransferase Family 2"/>
</dbReference>
<feature type="domain" description="Glycosyltransferase 2-like" evidence="3">
    <location>
        <begin position="6"/>
        <end position="131"/>
    </location>
</feature>
<dbReference type="CDD" id="cd00761">
    <property type="entry name" value="Glyco_tranf_GTA_type"/>
    <property type="match status" value="1"/>
</dbReference>
<keyword evidence="1 4" id="KW-0328">Glycosyltransferase</keyword>
<dbReference type="PANTHER" id="PTHR22916:SF51">
    <property type="entry name" value="GLYCOSYLTRANSFERASE EPSH-RELATED"/>
    <property type="match status" value="1"/>
</dbReference>
<sequence length="337" mass="38635">MSDLVSVIIPIYGVEPYLDRCVRSVVNQTYRNLEIILVDDGGKDQCPVMCDAWVERDSRVRVIHKPNGGLSSARNAGLDVAVGEFIAFVDGDDYVEPGYIAIMADAMGDVQVDLAMCSVFHEDIDGHAVAQTAPVRREEYAPVTDIRRTCSGLDCMRQRGDENGMDNVVAWNKLYRRSLWDGIRYPLGKIHEDEFVTYRIFGRARAAVLLPERLYHYIERDGSIVHSKYTLRSLDIIEALIGKVHFLLDEGAVDLVPGFFSQLKDSIYRARQLDWSDEQVHKRLEVLFRLFRTLPWSTMRYLSVKDRVNYLGTRICPFLFWQRKLYDNKSAVKGDAR</sequence>
<gene>
    <name evidence="4" type="ordered locus">BDP_1843</name>
</gene>
<dbReference type="EMBL" id="CP001750">
    <property type="protein sequence ID" value="ADB10426.1"/>
    <property type="molecule type" value="Genomic_DNA"/>
</dbReference>
<evidence type="ECO:0000313" key="4">
    <source>
        <dbReference type="EMBL" id="ADB10426.1"/>
    </source>
</evidence>
<proteinExistence type="predicted"/>
<dbReference type="SUPFAM" id="SSF53448">
    <property type="entry name" value="Nucleotide-diphospho-sugar transferases"/>
    <property type="match status" value="1"/>
</dbReference>
<name>D2Q661_BIFDB</name>
<accession>D2Q661</accession>